<dbReference type="eggNOG" id="ENOG502ZR3G">
    <property type="taxonomic scope" value="Bacteria"/>
</dbReference>
<reference evidence="3" key="1">
    <citation type="journal article" date="2013" name="Genome Announc.">
        <title>Whole-Genome Sequencing of Lactobacillus shenzhenensis Strain LY-73T.</title>
        <authorList>
            <person name="Lin Z."/>
            <person name="Liu Z."/>
            <person name="Yang R."/>
            <person name="Zou Y."/>
            <person name="Wan D."/>
            <person name="Chen J."/>
            <person name="Guo M."/>
            <person name="Zhao J."/>
            <person name="Fang C."/>
            <person name="Yang R."/>
            <person name="Liu F."/>
        </authorList>
    </citation>
    <scope>NUCLEOTIDE SEQUENCE [LARGE SCALE GENOMIC DNA]</scope>
    <source>
        <strain evidence="3">LY-73</strain>
    </source>
</reference>
<gene>
    <name evidence="2" type="ORF">L248_1318</name>
</gene>
<feature type="compositionally biased region" description="Polar residues" evidence="1">
    <location>
        <begin position="218"/>
        <end position="234"/>
    </location>
</feature>
<dbReference type="Proteomes" id="UP000030647">
    <property type="component" value="Unassembled WGS sequence"/>
</dbReference>
<name>U4TRZ7_9LACO</name>
<proteinExistence type="predicted"/>
<evidence type="ECO:0000313" key="2">
    <source>
        <dbReference type="EMBL" id="ERL66225.1"/>
    </source>
</evidence>
<evidence type="ECO:0000256" key="1">
    <source>
        <dbReference type="SAM" id="MobiDB-lite"/>
    </source>
</evidence>
<feature type="region of interest" description="Disordered" evidence="1">
    <location>
        <begin position="218"/>
        <end position="247"/>
    </location>
</feature>
<protein>
    <submittedName>
        <fullName evidence="2">Uncharacterized protein</fullName>
    </submittedName>
</protein>
<dbReference type="HOGENOM" id="CLU_1123424_0_0_9"/>
<dbReference type="AlphaFoldDB" id="U4TRZ7"/>
<evidence type="ECO:0000313" key="3">
    <source>
        <dbReference type="Proteomes" id="UP000030647"/>
    </source>
</evidence>
<sequence>MAVQLTLQFRDYQTNGLSGTSGVRNRVNGCRTCCTQVAATYRAVKQHLCGSVCVDSRHGTNFDTKLVVFEVSQRSQAVGRAGTSGNDTVVAVQSVIVNIVNDGLCVAASRCRNQNPLCAGIQVCLGLSYGSVEARAFKDVFNAVVLNPRNVLCLGLSVNTVLLAVNNDGIVGGTNLTREGPMSGIILQQVSQHCRAGQIVDCDNLDLVRLSTQLIDPTESQTTDTTEAVDTNFDSHTKLPPLGNGEK</sequence>
<dbReference type="EMBL" id="KI271583">
    <property type="protein sequence ID" value="ERL66225.1"/>
    <property type="molecule type" value="Genomic_DNA"/>
</dbReference>
<organism evidence="2 3">
    <name type="scientific">Schleiferilactobacillus shenzhenensis LY-73</name>
    <dbReference type="NCBI Taxonomy" id="1231336"/>
    <lineage>
        <taxon>Bacteria</taxon>
        <taxon>Bacillati</taxon>
        <taxon>Bacillota</taxon>
        <taxon>Bacilli</taxon>
        <taxon>Lactobacillales</taxon>
        <taxon>Lactobacillaceae</taxon>
        <taxon>Schleiferilactobacillus</taxon>
    </lineage>
</organism>
<accession>U4TRZ7</accession>
<keyword evidence="3" id="KW-1185">Reference proteome</keyword>